<keyword evidence="1" id="KW-0472">Membrane</keyword>
<dbReference type="RefSeq" id="WP_178365614.1">
    <property type="nucleotide sequence ID" value="NZ_JACADJ010000008.1"/>
</dbReference>
<dbReference type="Proteomes" id="UP000553343">
    <property type="component" value="Unassembled WGS sequence"/>
</dbReference>
<feature type="transmembrane region" description="Helical" evidence="1">
    <location>
        <begin position="21"/>
        <end position="38"/>
    </location>
</feature>
<organism evidence="2 3">
    <name type="scientific">Desulfobacter latus</name>
    <dbReference type="NCBI Taxonomy" id="2292"/>
    <lineage>
        <taxon>Bacteria</taxon>
        <taxon>Pseudomonadati</taxon>
        <taxon>Thermodesulfobacteriota</taxon>
        <taxon>Desulfobacteria</taxon>
        <taxon>Desulfobacterales</taxon>
        <taxon>Desulfobacteraceae</taxon>
        <taxon>Desulfobacter</taxon>
    </lineage>
</organism>
<name>A0A850T703_9BACT</name>
<evidence type="ECO:0000313" key="2">
    <source>
        <dbReference type="EMBL" id="NWH04158.1"/>
    </source>
</evidence>
<dbReference type="AlphaFoldDB" id="A0A850T703"/>
<evidence type="ECO:0008006" key="4">
    <source>
        <dbReference type="Google" id="ProtNLM"/>
    </source>
</evidence>
<comment type="caution">
    <text evidence="2">The sequence shown here is derived from an EMBL/GenBank/DDBJ whole genome shotgun (WGS) entry which is preliminary data.</text>
</comment>
<keyword evidence="1" id="KW-0812">Transmembrane</keyword>
<sequence>MTTEEERNERLQNWEKNKRRWYNTYLFIGIGINFLLYFTKPYGFDPSGSIFWGSLFGLGIPLLTMFGLSYLHQKFLGL</sequence>
<dbReference type="EMBL" id="JACADJ010000008">
    <property type="protein sequence ID" value="NWH04158.1"/>
    <property type="molecule type" value="Genomic_DNA"/>
</dbReference>
<reference evidence="2 3" key="1">
    <citation type="submission" date="2020-06" db="EMBL/GenBank/DDBJ databases">
        <title>High-quality draft genome of sulfate reducer Desulfobacter latus type strain AcrS2 isolated from marine sediment.</title>
        <authorList>
            <person name="Hoppe M."/>
            <person name="Larsen C.K."/>
            <person name="Marshall I.P.G."/>
            <person name="Schramm A."/>
            <person name="Marietou A.G."/>
        </authorList>
    </citation>
    <scope>NUCLEOTIDE SEQUENCE [LARGE SCALE GENOMIC DNA]</scope>
    <source>
        <strain evidence="2 3">AcRS2</strain>
    </source>
</reference>
<evidence type="ECO:0000313" key="3">
    <source>
        <dbReference type="Proteomes" id="UP000553343"/>
    </source>
</evidence>
<accession>A0A850T703</accession>
<feature type="transmembrane region" description="Helical" evidence="1">
    <location>
        <begin position="50"/>
        <end position="71"/>
    </location>
</feature>
<keyword evidence="3" id="KW-1185">Reference proteome</keyword>
<evidence type="ECO:0000256" key="1">
    <source>
        <dbReference type="SAM" id="Phobius"/>
    </source>
</evidence>
<proteinExistence type="predicted"/>
<keyword evidence="1" id="KW-1133">Transmembrane helix</keyword>
<gene>
    <name evidence="2" type="ORF">HXW94_03990</name>
</gene>
<protein>
    <recommendedName>
        <fullName evidence="4">2TM domain-containing protein</fullName>
    </recommendedName>
</protein>